<protein>
    <submittedName>
        <fullName evidence="1">Uncharacterized protein</fullName>
    </submittedName>
</protein>
<comment type="caution">
    <text evidence="1">The sequence shown here is derived from an EMBL/GenBank/DDBJ whole genome shotgun (WGS) entry which is preliminary data.</text>
</comment>
<dbReference type="Proteomes" id="UP001412067">
    <property type="component" value="Unassembled WGS sequence"/>
</dbReference>
<organism evidence="1 2">
    <name type="scientific">Platanthera guangdongensis</name>
    <dbReference type="NCBI Taxonomy" id="2320717"/>
    <lineage>
        <taxon>Eukaryota</taxon>
        <taxon>Viridiplantae</taxon>
        <taxon>Streptophyta</taxon>
        <taxon>Embryophyta</taxon>
        <taxon>Tracheophyta</taxon>
        <taxon>Spermatophyta</taxon>
        <taxon>Magnoliopsida</taxon>
        <taxon>Liliopsida</taxon>
        <taxon>Asparagales</taxon>
        <taxon>Orchidaceae</taxon>
        <taxon>Orchidoideae</taxon>
        <taxon>Orchideae</taxon>
        <taxon>Orchidinae</taxon>
        <taxon>Platanthera</taxon>
    </lineage>
</organism>
<keyword evidence="2" id="KW-1185">Reference proteome</keyword>
<evidence type="ECO:0000313" key="2">
    <source>
        <dbReference type="Proteomes" id="UP001412067"/>
    </source>
</evidence>
<accession>A0ABR2LD15</accession>
<gene>
    <name evidence="1" type="ORF">KSP40_PGU001072</name>
</gene>
<name>A0ABR2LD15_9ASPA</name>
<sequence>MPRSLTRLGLSKPREEGSCTSTQIRGREWAEMPCDREKNYWGVRFCASKLSLYFLARQFSASCSSFLFVVRICIKNCIFLNFDPELLSL</sequence>
<evidence type="ECO:0000313" key="1">
    <source>
        <dbReference type="EMBL" id="KAK8937999.1"/>
    </source>
</evidence>
<dbReference type="EMBL" id="JBBWWR010000021">
    <property type="protein sequence ID" value="KAK8937999.1"/>
    <property type="molecule type" value="Genomic_DNA"/>
</dbReference>
<proteinExistence type="predicted"/>
<reference evidence="1 2" key="1">
    <citation type="journal article" date="2022" name="Nat. Plants">
        <title>Genomes of leafy and leafless Platanthera orchids illuminate the evolution of mycoheterotrophy.</title>
        <authorList>
            <person name="Li M.H."/>
            <person name="Liu K.W."/>
            <person name="Li Z."/>
            <person name="Lu H.C."/>
            <person name="Ye Q.L."/>
            <person name="Zhang D."/>
            <person name="Wang J.Y."/>
            <person name="Li Y.F."/>
            <person name="Zhong Z.M."/>
            <person name="Liu X."/>
            <person name="Yu X."/>
            <person name="Liu D.K."/>
            <person name="Tu X.D."/>
            <person name="Liu B."/>
            <person name="Hao Y."/>
            <person name="Liao X.Y."/>
            <person name="Jiang Y.T."/>
            <person name="Sun W.H."/>
            <person name="Chen J."/>
            <person name="Chen Y.Q."/>
            <person name="Ai Y."/>
            <person name="Zhai J.W."/>
            <person name="Wu S.S."/>
            <person name="Zhou Z."/>
            <person name="Hsiao Y.Y."/>
            <person name="Wu W.L."/>
            <person name="Chen Y.Y."/>
            <person name="Lin Y.F."/>
            <person name="Hsu J.L."/>
            <person name="Li C.Y."/>
            <person name="Wang Z.W."/>
            <person name="Zhao X."/>
            <person name="Zhong W.Y."/>
            <person name="Ma X.K."/>
            <person name="Ma L."/>
            <person name="Huang J."/>
            <person name="Chen G.Z."/>
            <person name="Huang M.Z."/>
            <person name="Huang L."/>
            <person name="Peng D.H."/>
            <person name="Luo Y.B."/>
            <person name="Zou S.Q."/>
            <person name="Chen S.P."/>
            <person name="Lan S."/>
            <person name="Tsai W.C."/>
            <person name="Van de Peer Y."/>
            <person name="Liu Z.J."/>
        </authorList>
    </citation>
    <scope>NUCLEOTIDE SEQUENCE [LARGE SCALE GENOMIC DNA]</scope>
    <source>
        <strain evidence="1">Lor288</strain>
    </source>
</reference>